<dbReference type="Proteomes" id="UP000065641">
    <property type="component" value="Chromosome"/>
</dbReference>
<evidence type="ECO:0000256" key="9">
    <source>
        <dbReference type="ARBA" id="ARBA00031636"/>
    </source>
</evidence>
<dbReference type="Pfam" id="PF01554">
    <property type="entry name" value="MatE"/>
    <property type="match status" value="2"/>
</dbReference>
<dbReference type="GO" id="GO:0042910">
    <property type="term" value="F:xenobiotic transmembrane transporter activity"/>
    <property type="evidence" value="ECO:0007669"/>
    <property type="project" value="InterPro"/>
</dbReference>
<evidence type="ECO:0000256" key="7">
    <source>
        <dbReference type="ARBA" id="ARBA00023065"/>
    </source>
</evidence>
<dbReference type="AlphaFoldDB" id="A0A0S2KBI9"/>
<evidence type="ECO:0000256" key="5">
    <source>
        <dbReference type="ARBA" id="ARBA00022692"/>
    </source>
</evidence>
<dbReference type="GO" id="GO:0015297">
    <property type="term" value="F:antiporter activity"/>
    <property type="evidence" value="ECO:0007669"/>
    <property type="project" value="UniProtKB-KW"/>
</dbReference>
<keyword evidence="5 10" id="KW-0812">Transmembrane</keyword>
<accession>A0A0S2KBI9</accession>
<gene>
    <name evidence="11" type="ORF">PS2015_799</name>
</gene>
<keyword evidence="12" id="KW-1185">Reference proteome</keyword>
<feature type="transmembrane region" description="Helical" evidence="10">
    <location>
        <begin position="46"/>
        <end position="68"/>
    </location>
</feature>
<dbReference type="EMBL" id="CP013189">
    <property type="protein sequence ID" value="ALO45475.1"/>
    <property type="molecule type" value="Genomic_DNA"/>
</dbReference>
<feature type="transmembrane region" description="Helical" evidence="10">
    <location>
        <begin position="214"/>
        <end position="240"/>
    </location>
</feature>
<dbReference type="GO" id="GO:0006811">
    <property type="term" value="P:monoatomic ion transport"/>
    <property type="evidence" value="ECO:0007669"/>
    <property type="project" value="UniProtKB-KW"/>
</dbReference>
<dbReference type="PANTHER" id="PTHR43298">
    <property type="entry name" value="MULTIDRUG RESISTANCE PROTEIN NORM-RELATED"/>
    <property type="match status" value="1"/>
</dbReference>
<dbReference type="NCBIfam" id="TIGR00797">
    <property type="entry name" value="matE"/>
    <property type="match status" value="1"/>
</dbReference>
<feature type="transmembrane region" description="Helical" evidence="10">
    <location>
        <begin position="298"/>
        <end position="324"/>
    </location>
</feature>
<dbReference type="InterPro" id="IPR048279">
    <property type="entry name" value="MdtK-like"/>
</dbReference>
<evidence type="ECO:0000256" key="6">
    <source>
        <dbReference type="ARBA" id="ARBA00022989"/>
    </source>
</evidence>
<evidence type="ECO:0000256" key="10">
    <source>
        <dbReference type="SAM" id="Phobius"/>
    </source>
</evidence>
<feature type="transmembrane region" description="Helical" evidence="10">
    <location>
        <begin position="80"/>
        <end position="103"/>
    </location>
</feature>
<dbReference type="PANTHER" id="PTHR43298:SF2">
    <property type="entry name" value="FMN_FAD EXPORTER YEEO-RELATED"/>
    <property type="match status" value="1"/>
</dbReference>
<keyword evidence="3" id="KW-0050">Antiport</keyword>
<reference evidence="11" key="1">
    <citation type="submission" date="2015-11" db="EMBL/GenBank/DDBJ databases">
        <authorList>
            <person name="Zhang Y."/>
            <person name="Guo Z."/>
        </authorList>
    </citation>
    <scope>NUCLEOTIDE SEQUENCE [LARGE SCALE GENOMIC DNA]</scope>
    <source>
        <strain evidence="11">KCTC 32221</strain>
    </source>
</reference>
<evidence type="ECO:0000256" key="4">
    <source>
        <dbReference type="ARBA" id="ARBA00022475"/>
    </source>
</evidence>
<keyword evidence="7" id="KW-0406">Ion transport</keyword>
<evidence type="ECO:0000256" key="3">
    <source>
        <dbReference type="ARBA" id="ARBA00022449"/>
    </source>
</evidence>
<feature type="transmembrane region" description="Helical" evidence="10">
    <location>
        <begin position="188"/>
        <end position="208"/>
    </location>
</feature>
<dbReference type="GO" id="GO:0005886">
    <property type="term" value="C:plasma membrane"/>
    <property type="evidence" value="ECO:0007669"/>
    <property type="project" value="UniProtKB-SubCell"/>
</dbReference>
<feature type="transmembrane region" description="Helical" evidence="10">
    <location>
        <begin position="261"/>
        <end position="286"/>
    </location>
</feature>
<feature type="transmembrane region" description="Helical" evidence="10">
    <location>
        <begin position="377"/>
        <end position="402"/>
    </location>
</feature>
<evidence type="ECO:0000256" key="2">
    <source>
        <dbReference type="ARBA" id="ARBA00022448"/>
    </source>
</evidence>
<evidence type="ECO:0000256" key="8">
    <source>
        <dbReference type="ARBA" id="ARBA00023136"/>
    </source>
</evidence>
<evidence type="ECO:0000256" key="1">
    <source>
        <dbReference type="ARBA" id="ARBA00004429"/>
    </source>
</evidence>
<keyword evidence="6 10" id="KW-1133">Transmembrane helix</keyword>
<feature type="transmembrane region" description="Helical" evidence="10">
    <location>
        <begin position="345"/>
        <end position="365"/>
    </location>
</feature>
<dbReference type="InterPro" id="IPR002528">
    <property type="entry name" value="MATE_fam"/>
</dbReference>
<dbReference type="InterPro" id="IPR050222">
    <property type="entry name" value="MATE_MdtK"/>
</dbReference>
<dbReference type="STRING" id="1249552.PS2015_799"/>
<evidence type="ECO:0000313" key="11">
    <source>
        <dbReference type="EMBL" id="ALO45475.1"/>
    </source>
</evidence>
<feature type="transmembrane region" description="Helical" evidence="10">
    <location>
        <begin position="157"/>
        <end position="181"/>
    </location>
</feature>
<sequence>MPAAGVSSAPITPGGVPLIALPVPSMAASPVSAPRLSLFRLAGPTIVGNLLLSLVHLAAIKIVAALGAEAVAAVIAADRIYMAIQLIIFSITAGTTTMVAYAWGAQNPAEADRVVKLSAALCLGASLLLWVAIQWLATPMVAIFGLQGDILTEAANYLKVLIYFNVFFSFLAVISAALRAAGDAITPVWVAAIGNVINIVLAYLFVYGAGPVPAMGIIGAAYAAGLSYAVVGAIFYWLWMRNRLLLKPQKQAFFDRDRMRRLVRIAVPAGLEQSIFNFSIIAFMWVVSLYGTEAFTAYGIGVNILSVSIVIGIGFSIATATMAGQNLGAGRPDLAEQAAWRNLKVSFGIMAGLGLLIGVNARLIGSFFISDPIVLDYLVALVVMVAIVQPMMSIEFTLGGALRGAGDTRSPARIMFTGFAFGRLALTGVFYWLEMSVYWVYAALIADYIIKCAMYLVIFRRGAWKSAYGG</sequence>
<keyword evidence="2" id="KW-0813">Transport</keyword>
<dbReference type="OrthoDB" id="9806302at2"/>
<organism evidence="11 12">
    <name type="scientific">Pseudohongiella spirulinae</name>
    <dbReference type="NCBI Taxonomy" id="1249552"/>
    <lineage>
        <taxon>Bacteria</taxon>
        <taxon>Pseudomonadati</taxon>
        <taxon>Pseudomonadota</taxon>
        <taxon>Gammaproteobacteria</taxon>
        <taxon>Pseudomonadales</taxon>
        <taxon>Pseudohongiellaceae</taxon>
        <taxon>Pseudohongiella</taxon>
    </lineage>
</organism>
<feature type="transmembrane region" description="Helical" evidence="10">
    <location>
        <begin position="439"/>
        <end position="458"/>
    </location>
</feature>
<name>A0A0S2KBI9_9GAMM</name>
<feature type="transmembrane region" description="Helical" evidence="10">
    <location>
        <begin position="414"/>
        <end position="433"/>
    </location>
</feature>
<dbReference type="KEGG" id="pspi:PS2015_799"/>
<comment type="subcellular location">
    <subcellularLocation>
        <location evidence="1">Cell inner membrane</location>
        <topology evidence="1">Multi-pass membrane protein</topology>
    </subcellularLocation>
</comment>
<feature type="transmembrane region" description="Helical" evidence="10">
    <location>
        <begin position="115"/>
        <end position="137"/>
    </location>
</feature>
<proteinExistence type="predicted"/>
<protein>
    <recommendedName>
        <fullName evidence="9">Multidrug-efflux transporter</fullName>
    </recommendedName>
</protein>
<keyword evidence="4" id="KW-1003">Cell membrane</keyword>
<dbReference type="PIRSF" id="PIRSF006603">
    <property type="entry name" value="DinF"/>
    <property type="match status" value="1"/>
</dbReference>
<dbReference type="CDD" id="cd13137">
    <property type="entry name" value="MATE_NorM_like"/>
    <property type="match status" value="1"/>
</dbReference>
<keyword evidence="8 10" id="KW-0472">Membrane</keyword>
<evidence type="ECO:0000313" key="12">
    <source>
        <dbReference type="Proteomes" id="UP000065641"/>
    </source>
</evidence>